<accession>A0AAX6FT66</accession>
<organism evidence="1 2">
    <name type="scientific">Iris pallida</name>
    <name type="common">Sweet iris</name>
    <dbReference type="NCBI Taxonomy" id="29817"/>
    <lineage>
        <taxon>Eukaryota</taxon>
        <taxon>Viridiplantae</taxon>
        <taxon>Streptophyta</taxon>
        <taxon>Embryophyta</taxon>
        <taxon>Tracheophyta</taxon>
        <taxon>Spermatophyta</taxon>
        <taxon>Magnoliopsida</taxon>
        <taxon>Liliopsida</taxon>
        <taxon>Asparagales</taxon>
        <taxon>Iridaceae</taxon>
        <taxon>Iridoideae</taxon>
        <taxon>Irideae</taxon>
        <taxon>Iris</taxon>
    </lineage>
</organism>
<dbReference type="Proteomes" id="UP001140949">
    <property type="component" value="Unassembled WGS sequence"/>
</dbReference>
<dbReference type="EMBL" id="JANAVB010026000">
    <property type="protein sequence ID" value="KAJ6819540.1"/>
    <property type="molecule type" value="Genomic_DNA"/>
</dbReference>
<evidence type="ECO:0000313" key="2">
    <source>
        <dbReference type="Proteomes" id="UP001140949"/>
    </source>
</evidence>
<name>A0AAX6FT66_IRIPA</name>
<dbReference type="AlphaFoldDB" id="A0AAX6FT66"/>
<keyword evidence="2" id="KW-1185">Reference proteome</keyword>
<sequence length="115" mass="12944">MSSSSDIAEERRGRAGRRRRRLAVLEEEGPTVSIIRRPEEMTGGGRLLRRGVVLLRQPLRCGCWGFHMAERERTRLLRLGTGDRSGRDDPVEAAFGFCTYGRGEGWCDPVGTDPR</sequence>
<evidence type="ECO:0000313" key="1">
    <source>
        <dbReference type="EMBL" id="KAJ6819540.1"/>
    </source>
</evidence>
<reference evidence="1" key="1">
    <citation type="journal article" date="2023" name="GigaByte">
        <title>Genome assembly of the bearded iris, Iris pallida Lam.</title>
        <authorList>
            <person name="Bruccoleri R.E."/>
            <person name="Oakeley E.J."/>
            <person name="Faust A.M.E."/>
            <person name="Altorfer M."/>
            <person name="Dessus-Babus S."/>
            <person name="Burckhardt D."/>
            <person name="Oertli M."/>
            <person name="Naumann U."/>
            <person name="Petersen F."/>
            <person name="Wong J."/>
        </authorList>
    </citation>
    <scope>NUCLEOTIDE SEQUENCE</scope>
    <source>
        <strain evidence="1">GSM-AAB239-AS_SAM_17_03QT</strain>
    </source>
</reference>
<gene>
    <name evidence="1" type="ORF">M6B38_399940</name>
</gene>
<reference evidence="1" key="2">
    <citation type="submission" date="2023-04" db="EMBL/GenBank/DDBJ databases">
        <authorList>
            <person name="Bruccoleri R.E."/>
            <person name="Oakeley E.J."/>
            <person name="Faust A.-M."/>
            <person name="Dessus-Babus S."/>
            <person name="Altorfer M."/>
            <person name="Burckhardt D."/>
            <person name="Oertli M."/>
            <person name="Naumann U."/>
            <person name="Petersen F."/>
            <person name="Wong J."/>
        </authorList>
    </citation>
    <scope>NUCLEOTIDE SEQUENCE</scope>
    <source>
        <strain evidence="1">GSM-AAB239-AS_SAM_17_03QT</strain>
        <tissue evidence="1">Leaf</tissue>
    </source>
</reference>
<protein>
    <submittedName>
        <fullName evidence="1">Uncharacterized protein</fullName>
    </submittedName>
</protein>
<comment type="caution">
    <text evidence="1">The sequence shown here is derived from an EMBL/GenBank/DDBJ whole genome shotgun (WGS) entry which is preliminary data.</text>
</comment>
<proteinExistence type="predicted"/>